<accession>A0A919W103</accession>
<gene>
    <name evidence="1" type="ORF">Ato02nite_016320</name>
</gene>
<keyword evidence="2" id="KW-1185">Reference proteome</keyword>
<name>A0A919W103_9ACTN</name>
<comment type="caution">
    <text evidence="1">The sequence shown here is derived from an EMBL/GenBank/DDBJ whole genome shotgun (WGS) entry which is preliminary data.</text>
</comment>
<proteinExistence type="predicted"/>
<evidence type="ECO:0000313" key="1">
    <source>
        <dbReference type="EMBL" id="GIM89839.1"/>
    </source>
</evidence>
<dbReference type="EMBL" id="BOQN01000020">
    <property type="protein sequence ID" value="GIM89839.1"/>
    <property type="molecule type" value="Genomic_DNA"/>
</dbReference>
<dbReference type="AlphaFoldDB" id="A0A919W103"/>
<sequence length="164" mass="18687">MAEIWHTPSMSYRLTGLSAFNFGAEWERVPGDEDVASRVMIFMADRRLLFGDRHYEDELDCVSSAQEIRRFLTQEIFGAKPGKSLSQRLSLLREAARNFVDRAGPRAREFRSDGLRFGLALGDLRTVFALHLAAIAEEFDLDLEYELARLVFPEGAEESQPDEL</sequence>
<evidence type="ECO:0000313" key="2">
    <source>
        <dbReference type="Proteomes" id="UP000677082"/>
    </source>
</evidence>
<dbReference type="Proteomes" id="UP000677082">
    <property type="component" value="Unassembled WGS sequence"/>
</dbReference>
<protein>
    <submittedName>
        <fullName evidence="1">Uncharacterized protein</fullName>
    </submittedName>
</protein>
<organism evidence="1 2">
    <name type="scientific">Paractinoplanes toevensis</name>
    <dbReference type="NCBI Taxonomy" id="571911"/>
    <lineage>
        <taxon>Bacteria</taxon>
        <taxon>Bacillati</taxon>
        <taxon>Actinomycetota</taxon>
        <taxon>Actinomycetes</taxon>
        <taxon>Micromonosporales</taxon>
        <taxon>Micromonosporaceae</taxon>
        <taxon>Paractinoplanes</taxon>
    </lineage>
</organism>
<reference evidence="1 2" key="1">
    <citation type="submission" date="2021-03" db="EMBL/GenBank/DDBJ databases">
        <title>Whole genome shotgun sequence of Actinoplanes toevensis NBRC 105298.</title>
        <authorList>
            <person name="Komaki H."/>
            <person name="Tamura T."/>
        </authorList>
    </citation>
    <scope>NUCLEOTIDE SEQUENCE [LARGE SCALE GENOMIC DNA]</scope>
    <source>
        <strain evidence="1 2">NBRC 105298</strain>
    </source>
</reference>